<dbReference type="Gramene" id="evm.model.03.1311">
    <property type="protein sequence ID" value="cds.evm.model.03.1311"/>
    <property type="gene ID" value="evm.TU.03.1311"/>
</dbReference>
<reference evidence="2" key="1">
    <citation type="submission" date="2018-11" db="EMBL/GenBank/DDBJ databases">
        <authorList>
            <person name="Grassa J C."/>
        </authorList>
    </citation>
    <scope>NUCLEOTIDE SEQUENCE [LARGE SCALE GENOMIC DNA]</scope>
</reference>
<keyword evidence="3" id="KW-1185">Reference proteome</keyword>
<feature type="region of interest" description="Disordered" evidence="1">
    <location>
        <begin position="50"/>
        <end position="100"/>
    </location>
</feature>
<sequence>MLTKTKMLKRRKEMMMENTLKTVCQQKHQGNPVDVGTFALVQEKGKATDASGLRCPSAMKGPAVQKGTGVKVPKLKGRKKFPTNSVSQDGGTRGQYSDDSLSTVHLRRCLDAKYKKAKGEKARPRGNDLTNHLNDKARRRDLPGSDTKRLEEQIAALKKLV</sequence>
<feature type="compositionally biased region" description="Basic and acidic residues" evidence="1">
    <location>
        <begin position="133"/>
        <end position="149"/>
    </location>
</feature>
<feature type="compositionally biased region" description="Basic and acidic residues" evidence="1">
    <location>
        <begin position="114"/>
        <end position="126"/>
    </location>
</feature>
<evidence type="ECO:0000256" key="1">
    <source>
        <dbReference type="SAM" id="MobiDB-lite"/>
    </source>
</evidence>
<evidence type="ECO:0000313" key="2">
    <source>
        <dbReference type="EnsemblPlants" id="cds.evm.model.03.1311"/>
    </source>
</evidence>
<dbReference type="AlphaFoldDB" id="A0A803P4S9"/>
<feature type="region of interest" description="Disordered" evidence="1">
    <location>
        <begin position="114"/>
        <end position="149"/>
    </location>
</feature>
<reference evidence="2" key="2">
    <citation type="submission" date="2021-03" db="UniProtKB">
        <authorList>
            <consortium name="EnsemblPlants"/>
        </authorList>
    </citation>
    <scope>IDENTIFICATION</scope>
</reference>
<proteinExistence type="predicted"/>
<dbReference type="EnsemblPlants" id="evm.model.03.1311">
    <property type="protein sequence ID" value="cds.evm.model.03.1311"/>
    <property type="gene ID" value="evm.TU.03.1311"/>
</dbReference>
<accession>A0A803P4S9</accession>
<organism evidence="2 3">
    <name type="scientific">Cannabis sativa</name>
    <name type="common">Hemp</name>
    <name type="synonym">Marijuana</name>
    <dbReference type="NCBI Taxonomy" id="3483"/>
    <lineage>
        <taxon>Eukaryota</taxon>
        <taxon>Viridiplantae</taxon>
        <taxon>Streptophyta</taxon>
        <taxon>Embryophyta</taxon>
        <taxon>Tracheophyta</taxon>
        <taxon>Spermatophyta</taxon>
        <taxon>Magnoliopsida</taxon>
        <taxon>eudicotyledons</taxon>
        <taxon>Gunneridae</taxon>
        <taxon>Pentapetalae</taxon>
        <taxon>rosids</taxon>
        <taxon>fabids</taxon>
        <taxon>Rosales</taxon>
        <taxon>Cannabaceae</taxon>
        <taxon>Cannabis</taxon>
    </lineage>
</organism>
<name>A0A803P4S9_CANSA</name>
<feature type="compositionally biased region" description="Polar residues" evidence="1">
    <location>
        <begin position="82"/>
        <end position="100"/>
    </location>
</feature>
<dbReference type="EMBL" id="UZAU01000292">
    <property type="status" value="NOT_ANNOTATED_CDS"/>
    <property type="molecule type" value="Genomic_DNA"/>
</dbReference>
<dbReference type="Proteomes" id="UP000596661">
    <property type="component" value="Chromosome 3"/>
</dbReference>
<evidence type="ECO:0000313" key="3">
    <source>
        <dbReference type="Proteomes" id="UP000596661"/>
    </source>
</evidence>
<protein>
    <submittedName>
        <fullName evidence="2">Uncharacterized protein</fullName>
    </submittedName>
</protein>